<reference evidence="1 2" key="1">
    <citation type="submission" date="2013-03" db="EMBL/GenBank/DDBJ databases">
        <title>The Genome Sequence of Phialophora europaea CBS 101466.</title>
        <authorList>
            <consortium name="The Broad Institute Genomics Platform"/>
            <person name="Cuomo C."/>
            <person name="de Hoog S."/>
            <person name="Gorbushina A."/>
            <person name="Walker B."/>
            <person name="Young S.K."/>
            <person name="Zeng Q."/>
            <person name="Gargeya S."/>
            <person name="Fitzgerald M."/>
            <person name="Haas B."/>
            <person name="Abouelleil A."/>
            <person name="Allen A.W."/>
            <person name="Alvarado L."/>
            <person name="Arachchi H.M."/>
            <person name="Berlin A.M."/>
            <person name="Chapman S.B."/>
            <person name="Gainer-Dewar J."/>
            <person name="Goldberg J."/>
            <person name="Griggs A."/>
            <person name="Gujja S."/>
            <person name="Hansen M."/>
            <person name="Howarth C."/>
            <person name="Imamovic A."/>
            <person name="Ireland A."/>
            <person name="Larimer J."/>
            <person name="McCowan C."/>
            <person name="Murphy C."/>
            <person name="Pearson M."/>
            <person name="Poon T.W."/>
            <person name="Priest M."/>
            <person name="Roberts A."/>
            <person name="Saif S."/>
            <person name="Shea T."/>
            <person name="Sisk P."/>
            <person name="Sykes S."/>
            <person name="Wortman J."/>
            <person name="Nusbaum C."/>
            <person name="Birren B."/>
        </authorList>
    </citation>
    <scope>NUCLEOTIDE SEQUENCE [LARGE SCALE GENOMIC DNA]</scope>
    <source>
        <strain evidence="1 2">CBS 101466</strain>
    </source>
</reference>
<dbReference type="SUPFAM" id="SSF53067">
    <property type="entry name" value="Actin-like ATPase domain"/>
    <property type="match status" value="1"/>
</dbReference>
<dbReference type="CDD" id="cd10170">
    <property type="entry name" value="ASKHA_NBD_HSP70"/>
    <property type="match status" value="1"/>
</dbReference>
<name>W2RIL3_CYPE1</name>
<dbReference type="PANTHER" id="PTHR42749">
    <property type="entry name" value="CELL SHAPE-DETERMINING PROTEIN MREB"/>
    <property type="match status" value="1"/>
</dbReference>
<dbReference type="InParanoid" id="W2RIL3"/>
<protein>
    <submittedName>
        <fullName evidence="1">Uncharacterized protein</fullName>
    </submittedName>
</protein>
<organism evidence="1 2">
    <name type="scientific">Cyphellophora europaea (strain CBS 101466)</name>
    <name type="common">Phialophora europaea</name>
    <dbReference type="NCBI Taxonomy" id="1220924"/>
    <lineage>
        <taxon>Eukaryota</taxon>
        <taxon>Fungi</taxon>
        <taxon>Dikarya</taxon>
        <taxon>Ascomycota</taxon>
        <taxon>Pezizomycotina</taxon>
        <taxon>Eurotiomycetes</taxon>
        <taxon>Chaetothyriomycetidae</taxon>
        <taxon>Chaetothyriales</taxon>
        <taxon>Cyphellophoraceae</taxon>
        <taxon>Cyphellophora</taxon>
    </lineage>
</organism>
<dbReference type="PANTHER" id="PTHR42749:SF1">
    <property type="entry name" value="CELL SHAPE-DETERMINING PROTEIN MREB"/>
    <property type="match status" value="1"/>
</dbReference>
<evidence type="ECO:0000313" key="1">
    <source>
        <dbReference type="EMBL" id="ETN36337.1"/>
    </source>
</evidence>
<dbReference type="Proteomes" id="UP000030752">
    <property type="component" value="Unassembled WGS sequence"/>
</dbReference>
<proteinExistence type="predicted"/>
<gene>
    <name evidence="1" type="ORF">HMPREF1541_08614</name>
</gene>
<dbReference type="eggNOG" id="KOG0101">
    <property type="taxonomic scope" value="Eukaryota"/>
</dbReference>
<dbReference type="InterPro" id="IPR043129">
    <property type="entry name" value="ATPase_NBD"/>
</dbReference>
<evidence type="ECO:0000313" key="2">
    <source>
        <dbReference type="Proteomes" id="UP000030752"/>
    </source>
</evidence>
<dbReference type="HOGENOM" id="CLU_009958_3_0_1"/>
<dbReference type="OrthoDB" id="2394218at2759"/>
<dbReference type="AlphaFoldDB" id="W2RIL3"/>
<accession>W2RIL3</accession>
<dbReference type="STRING" id="1220924.W2RIL3"/>
<dbReference type="EMBL" id="KB822725">
    <property type="protein sequence ID" value="ETN36337.1"/>
    <property type="molecule type" value="Genomic_DNA"/>
</dbReference>
<dbReference type="VEuPathDB" id="FungiDB:HMPREF1541_08614"/>
<dbReference type="Gene3D" id="3.30.420.40">
    <property type="match status" value="2"/>
</dbReference>
<keyword evidence="2" id="KW-1185">Reference proteome</keyword>
<dbReference type="RefSeq" id="XP_008721155.1">
    <property type="nucleotide sequence ID" value="XM_008722933.1"/>
</dbReference>
<sequence length="593" mass="68296">MAIGLSAEQVPTSIYYGIDDRISWGFLTQLESDQDRVRDWFKVFFDEAEYNKARRSHPHPEELPPSHADVRKYYEDFLRKLYPHIKKSLIDNVRDWNTAHVEFLFSVPTTWTKLGLAQDLKTIACRAGFGSDSRNHIVDVSLTEAEAAAVYTFNSQNAVYSDGDVLLTVDAGGGTTDVALLKVAEASGDGASLRSLDQVRGDEIGSVEIDIEFADLVEKRLMAAKKDLNMAPHTIRKLAEKMSRSPTGFRRCKENFGTEDSLTFPEFEIEMPGCPDTFSLPSAKVIRGRMIFSQAEIRALFDRQIEKMFDLIDFQMKRMDTEASNERITHLVLSGGLGSSQYVKDRLTQRYTVDRVHRRAPELRVMSSTVPQLAVVKGIVQNRMRKLKTAKSVLRTRTCRQSLGVLCIQRYNPRNVAHQQAQLHKCPIENKTYANDQVIWFVKQGQQIDQDEDHVDHEFWRRFLKGKCKPWEDRIVICNSGAKDLPNSFKSNEGAVKMLCTMRSDLTSVPYSDFEKRKKRWWRWWNKYETHYRADFTIRFQLKPASIDTQLLFKGQRYNTPNSFTVQWDEGVNMAAPKEHRSDTHNNSSRHRG</sequence>
<dbReference type="GeneID" id="19975953"/>
<dbReference type="Gene3D" id="3.90.640.10">
    <property type="entry name" value="Actin, Chain A, domain 4"/>
    <property type="match status" value="1"/>
</dbReference>